<sequence>MKSGMTIHALGTAGGPLLRRGIANGHRRGIATAVEVDGHTYLIDCGHGVGLGLAEAGLAPTSLRAVFITHQHSDHVIDLNSLMVLGGLAFRGKPDLRVRVFGPADRGVLPEVQHADKDVEVIFPQSPTPGTAEMVQRLLQAHATDLNDRRRDSGAPDISKIFTGEDIEIPAEAGYHPNDANHPQMQPFEVYADELVKVSAILVQHRPVAPAFAFRIDSAYGSVVVSGDTAPSQNLVRLAEHCDLLFHEAIDLEAVARSYPNATPAELEASMGHHRRAHTTPQDAGAIAQQANAGNLALHHLVPAGSPAETWQGAKERFGGNLFVPCDGDSFEINAGVVSHHENG</sequence>
<evidence type="ECO:0000256" key="2">
    <source>
        <dbReference type="ARBA" id="ARBA00022801"/>
    </source>
</evidence>
<dbReference type="InterPro" id="IPR044094">
    <property type="entry name" value="AtsA-like_MBL-fold"/>
</dbReference>
<accession>A0ABX4N0E7</accession>
<dbReference type="InterPro" id="IPR036866">
    <property type="entry name" value="RibonucZ/Hydroxyglut_hydro"/>
</dbReference>
<evidence type="ECO:0000313" key="4">
    <source>
        <dbReference type="Proteomes" id="UP000229263"/>
    </source>
</evidence>
<proteinExistence type="predicted"/>
<evidence type="ECO:0000313" key="3">
    <source>
        <dbReference type="EMBL" id="PJJ45294.1"/>
    </source>
</evidence>
<dbReference type="Gene3D" id="3.60.15.10">
    <property type="entry name" value="Ribonuclease Z/Hydroxyacylglutathione hydrolase-like"/>
    <property type="match status" value="1"/>
</dbReference>
<dbReference type="PANTHER" id="PTHR46018:SF2">
    <property type="entry name" value="ZINC PHOSPHODIESTERASE ELAC PROTEIN 1"/>
    <property type="match status" value="1"/>
</dbReference>
<comment type="caution">
    <text evidence="3">The sequence shown here is derived from an EMBL/GenBank/DDBJ whole genome shotgun (WGS) entry which is preliminary data.</text>
</comment>
<keyword evidence="2" id="KW-0378">Hydrolase</keyword>
<dbReference type="CDD" id="cd07719">
    <property type="entry name" value="arylsulfatase_AtsA-like_MBL-fold"/>
    <property type="match status" value="1"/>
</dbReference>
<dbReference type="Pfam" id="PF23023">
    <property type="entry name" value="Anti-Pycsar_Apyc1"/>
    <property type="match status" value="1"/>
</dbReference>
<dbReference type="Proteomes" id="UP000229263">
    <property type="component" value="Unassembled WGS sequence"/>
</dbReference>
<name>A0ABX4N0E7_9MICC</name>
<dbReference type="EMBL" id="PGEY01000001">
    <property type="protein sequence ID" value="PJJ45294.1"/>
    <property type="molecule type" value="Genomic_DNA"/>
</dbReference>
<protein>
    <submittedName>
        <fullName evidence="3">Ribonuclease BN (tRNA processing enzyme)</fullName>
    </submittedName>
</protein>
<organism evidence="3 4">
    <name type="scientific">Glutamicibacter mysorens</name>
    <dbReference type="NCBI Taxonomy" id="257984"/>
    <lineage>
        <taxon>Bacteria</taxon>
        <taxon>Bacillati</taxon>
        <taxon>Actinomycetota</taxon>
        <taxon>Actinomycetes</taxon>
        <taxon>Micrococcales</taxon>
        <taxon>Micrococcaceae</taxon>
        <taxon>Glutamicibacter</taxon>
    </lineage>
</organism>
<evidence type="ECO:0000256" key="1">
    <source>
        <dbReference type="ARBA" id="ARBA00022759"/>
    </source>
</evidence>
<keyword evidence="1" id="KW-0540">Nuclease</keyword>
<dbReference type="SUPFAM" id="SSF56281">
    <property type="entry name" value="Metallo-hydrolase/oxidoreductase"/>
    <property type="match status" value="1"/>
</dbReference>
<gene>
    <name evidence="3" type="ORF">ATK23_2557</name>
</gene>
<keyword evidence="4" id="KW-1185">Reference proteome</keyword>
<dbReference type="PANTHER" id="PTHR46018">
    <property type="entry name" value="ZINC PHOSPHODIESTERASE ELAC PROTEIN 1"/>
    <property type="match status" value="1"/>
</dbReference>
<keyword evidence="1" id="KW-0255">Endonuclease</keyword>
<reference evidence="3 4" key="1">
    <citation type="submission" date="2017-11" db="EMBL/GenBank/DDBJ databases">
        <title>Sequencing the genomes of 1000 actinobacteria strains.</title>
        <authorList>
            <person name="Klenk H.-P."/>
        </authorList>
    </citation>
    <scope>NUCLEOTIDE SEQUENCE [LARGE SCALE GENOMIC DNA]</scope>
    <source>
        <strain evidence="3 4">DSM 12798</strain>
    </source>
</reference>